<proteinExistence type="predicted"/>
<dbReference type="PANTHER" id="PTHR46112">
    <property type="entry name" value="AMINOPEPTIDASE"/>
    <property type="match status" value="1"/>
</dbReference>
<feature type="domain" description="Peptidase M24" evidence="1">
    <location>
        <begin position="139"/>
        <end position="342"/>
    </location>
</feature>
<dbReference type="PANTHER" id="PTHR46112:SF3">
    <property type="entry name" value="AMINOPEPTIDASE YPDF"/>
    <property type="match status" value="1"/>
</dbReference>
<feature type="domain" description="Creatinase N-terminal" evidence="2">
    <location>
        <begin position="6"/>
        <end position="132"/>
    </location>
</feature>
<reference evidence="3 4" key="1">
    <citation type="submission" date="2014-12" db="EMBL/GenBank/DDBJ databases">
        <title>Draft genome sequence of Terrisporobacter sp. 08-306576, isolated from the blood culture of a bacteremia patient.</title>
        <authorList>
            <person name="Lund L.C."/>
            <person name="Sydenham T.V."/>
            <person name="Hogh S.V."/>
            <person name="Skov M.N."/>
            <person name="Kemp M."/>
            <person name="Justesen U.S."/>
        </authorList>
    </citation>
    <scope>NUCLEOTIDE SEQUENCE [LARGE SCALE GENOMIC DNA]</scope>
    <source>
        <strain evidence="3 4">08-306576</strain>
    </source>
</reference>
<dbReference type="SUPFAM" id="SSF53092">
    <property type="entry name" value="Creatinase/prolidase N-terminal domain"/>
    <property type="match status" value="1"/>
</dbReference>
<dbReference type="PRINTS" id="PR00599">
    <property type="entry name" value="MAPEPTIDASE"/>
</dbReference>
<dbReference type="GO" id="GO:0004177">
    <property type="term" value="F:aminopeptidase activity"/>
    <property type="evidence" value="ECO:0007669"/>
    <property type="project" value="UniProtKB-ARBA"/>
</dbReference>
<gene>
    <name evidence="3" type="ORF">QX51_14535</name>
</gene>
<dbReference type="InterPro" id="IPR029149">
    <property type="entry name" value="Creatin/AminoP/Spt16_N"/>
</dbReference>
<dbReference type="RefSeq" id="WP_039680617.1">
    <property type="nucleotide sequence ID" value="NZ_JAWGXO010000012.1"/>
</dbReference>
<evidence type="ECO:0000259" key="2">
    <source>
        <dbReference type="Pfam" id="PF01321"/>
    </source>
</evidence>
<dbReference type="Pfam" id="PF00557">
    <property type="entry name" value="Peptidase_M24"/>
    <property type="match status" value="1"/>
</dbReference>
<sequence length="359" mass="39892">MDQIKLQRIITSMKENDIPQLIVADPASICYLTGRMLNCGERMLALYLDVEGNHKFFIGKLFPQSTPIEGAEIVYFDDTDDYVGMLANCMRENTVVGIDKVWPAKFLLPLMSKLNATKFIDGSFIVDDIRQIKDEKEQELMRAASKLNDSVMERLMPLVKDGYTELEMADKILEMYLEGGASGHSFDPIIGYGANAADPHHESDNSKGKFGDSVVLDLGCVKDGYCSDMTRTVFIGEVSEKGKEVYEIVKEANLRGIAACKPGNRFCDVDNACRDYITEKGYGEYFTHRTGHSIGMECHEFGDVSSVNEAILKPGMVFSVEPGVYLPGEVGVRIEDLVLITEDGCEVLNNVTKDLIVIK</sequence>
<dbReference type="SUPFAM" id="SSF55920">
    <property type="entry name" value="Creatinase/aminopeptidase"/>
    <property type="match status" value="1"/>
</dbReference>
<dbReference type="InterPro" id="IPR000587">
    <property type="entry name" value="Creatinase_N"/>
</dbReference>
<dbReference type="AlphaFoldDB" id="A0A0B3VUL6"/>
<dbReference type="GO" id="GO:0008235">
    <property type="term" value="F:metalloexopeptidase activity"/>
    <property type="evidence" value="ECO:0007669"/>
    <property type="project" value="UniProtKB-ARBA"/>
</dbReference>
<dbReference type="OrthoDB" id="9806388at2"/>
<evidence type="ECO:0000313" key="3">
    <source>
        <dbReference type="EMBL" id="KHS56294.1"/>
    </source>
</evidence>
<dbReference type="EMBL" id="JWHR01000115">
    <property type="protein sequence ID" value="KHS56294.1"/>
    <property type="molecule type" value="Genomic_DNA"/>
</dbReference>
<dbReference type="InterPro" id="IPR050659">
    <property type="entry name" value="Peptidase_M24B"/>
</dbReference>
<dbReference type="STRING" id="1577792.QX51_14535"/>
<dbReference type="Proteomes" id="UP000031189">
    <property type="component" value="Unassembled WGS sequence"/>
</dbReference>
<name>A0A0B3VUL6_9FIRM</name>
<dbReference type="CDD" id="cd01092">
    <property type="entry name" value="APP-like"/>
    <property type="match status" value="1"/>
</dbReference>
<dbReference type="Gene3D" id="3.90.230.10">
    <property type="entry name" value="Creatinase/methionine aminopeptidase superfamily"/>
    <property type="match status" value="1"/>
</dbReference>
<evidence type="ECO:0000259" key="1">
    <source>
        <dbReference type="Pfam" id="PF00557"/>
    </source>
</evidence>
<accession>A0A0B3VUL6</accession>
<comment type="caution">
    <text evidence="3">The sequence shown here is derived from an EMBL/GenBank/DDBJ whole genome shotgun (WGS) entry which is preliminary data.</text>
</comment>
<organism evidence="3 4">
    <name type="scientific">Terrisporobacter othiniensis</name>
    <dbReference type="NCBI Taxonomy" id="1577792"/>
    <lineage>
        <taxon>Bacteria</taxon>
        <taxon>Bacillati</taxon>
        <taxon>Bacillota</taxon>
        <taxon>Clostridia</taxon>
        <taxon>Peptostreptococcales</taxon>
        <taxon>Peptostreptococcaceae</taxon>
        <taxon>Terrisporobacter</taxon>
    </lineage>
</organism>
<evidence type="ECO:0000313" key="4">
    <source>
        <dbReference type="Proteomes" id="UP000031189"/>
    </source>
</evidence>
<dbReference type="InterPro" id="IPR001714">
    <property type="entry name" value="Pept_M24_MAP"/>
</dbReference>
<dbReference type="Pfam" id="PF01321">
    <property type="entry name" value="Creatinase_N"/>
    <property type="match status" value="1"/>
</dbReference>
<dbReference type="InterPro" id="IPR000994">
    <property type="entry name" value="Pept_M24"/>
</dbReference>
<keyword evidence="4" id="KW-1185">Reference proteome</keyword>
<protein>
    <submittedName>
        <fullName evidence="3">Proline dipeptidase</fullName>
    </submittedName>
</protein>
<dbReference type="InterPro" id="IPR036005">
    <property type="entry name" value="Creatinase/aminopeptidase-like"/>
</dbReference>
<dbReference type="Gene3D" id="3.40.350.10">
    <property type="entry name" value="Creatinase/prolidase N-terminal domain"/>
    <property type="match status" value="1"/>
</dbReference>